<sequence>MATGAGVAGTAQAAKPDALGPALSELCPTFLAGEALGQDGAVDPAFLRYWTDHGFVVSPAPGDYLIRMQHDGARLVAVELDEEAGTPRCRVMLPEMDADDALDAVGDYYAKVGVRKGGARERAEAAGKGPAPVAVYRSVEKGETVATAEANGGTLVVRVKES</sequence>
<keyword evidence="2" id="KW-1185">Reference proteome</keyword>
<accession>A0ABW9UY56</accession>
<comment type="caution">
    <text evidence="1">The sequence shown here is derived from an EMBL/GenBank/DDBJ whole genome shotgun (WGS) entry which is preliminary data.</text>
</comment>
<reference evidence="1 2" key="1">
    <citation type="submission" date="2019-12" db="EMBL/GenBank/DDBJ databases">
        <title>Genomic-based taxomic classification of the family Erythrobacteraceae.</title>
        <authorList>
            <person name="Xu L."/>
        </authorList>
    </citation>
    <scope>NUCLEOTIDE SEQUENCE [LARGE SCALE GENOMIC DNA]</scope>
    <source>
        <strain evidence="1 2">H32</strain>
    </source>
</reference>
<dbReference type="RefSeq" id="WP_160733740.1">
    <property type="nucleotide sequence ID" value="NZ_CP139719.1"/>
</dbReference>
<evidence type="ECO:0000313" key="2">
    <source>
        <dbReference type="Proteomes" id="UP000444401"/>
    </source>
</evidence>
<protein>
    <submittedName>
        <fullName evidence="1">Uncharacterized protein</fullName>
    </submittedName>
</protein>
<evidence type="ECO:0000313" key="1">
    <source>
        <dbReference type="EMBL" id="MXO69113.1"/>
    </source>
</evidence>
<name>A0ABW9UY56_9SPHN</name>
<proteinExistence type="predicted"/>
<dbReference type="Proteomes" id="UP000444401">
    <property type="component" value="Unassembled WGS sequence"/>
</dbReference>
<organism evidence="1 2">
    <name type="scientific">Pelagerythrobacter marinus</name>
    <dbReference type="NCBI Taxonomy" id="538382"/>
    <lineage>
        <taxon>Bacteria</taxon>
        <taxon>Pseudomonadati</taxon>
        <taxon>Pseudomonadota</taxon>
        <taxon>Alphaproteobacteria</taxon>
        <taxon>Sphingomonadales</taxon>
        <taxon>Erythrobacteraceae</taxon>
        <taxon>Pelagerythrobacter</taxon>
    </lineage>
</organism>
<gene>
    <name evidence="1" type="ORF">GRI72_09775</name>
</gene>
<dbReference type="EMBL" id="WTYO01000004">
    <property type="protein sequence ID" value="MXO69113.1"/>
    <property type="molecule type" value="Genomic_DNA"/>
</dbReference>